<dbReference type="InterPro" id="IPR027417">
    <property type="entry name" value="P-loop_NTPase"/>
</dbReference>
<dbReference type="Gene3D" id="3.40.50.300">
    <property type="entry name" value="P-loop containing nucleotide triphosphate hydrolases"/>
    <property type="match status" value="1"/>
</dbReference>
<comment type="caution">
    <text evidence="2">The sequence shown here is derived from an EMBL/GenBank/DDBJ whole genome shotgun (WGS) entry which is preliminary data.</text>
</comment>
<organism evidence="2 3">
    <name type="scientific">Lithocarpus litseifolius</name>
    <dbReference type="NCBI Taxonomy" id="425828"/>
    <lineage>
        <taxon>Eukaryota</taxon>
        <taxon>Viridiplantae</taxon>
        <taxon>Streptophyta</taxon>
        <taxon>Embryophyta</taxon>
        <taxon>Tracheophyta</taxon>
        <taxon>Spermatophyta</taxon>
        <taxon>Magnoliopsida</taxon>
        <taxon>eudicotyledons</taxon>
        <taxon>Gunneridae</taxon>
        <taxon>Pentapetalae</taxon>
        <taxon>rosids</taxon>
        <taxon>fabids</taxon>
        <taxon>Fagales</taxon>
        <taxon>Fagaceae</taxon>
        <taxon>Lithocarpus</taxon>
    </lineage>
</organism>
<evidence type="ECO:0000313" key="2">
    <source>
        <dbReference type="EMBL" id="KAK9991984.1"/>
    </source>
</evidence>
<dbReference type="EMBL" id="JAZDWU010000009">
    <property type="protein sequence ID" value="KAK9991984.1"/>
    <property type="molecule type" value="Genomic_DNA"/>
</dbReference>
<feature type="domain" description="ABC transporter" evidence="1">
    <location>
        <begin position="99"/>
        <end position="215"/>
    </location>
</feature>
<dbReference type="Proteomes" id="UP001459277">
    <property type="component" value="Unassembled WGS sequence"/>
</dbReference>
<evidence type="ECO:0000313" key="3">
    <source>
        <dbReference type="Proteomes" id="UP001459277"/>
    </source>
</evidence>
<reference evidence="2 3" key="1">
    <citation type="submission" date="2024-01" db="EMBL/GenBank/DDBJ databases">
        <title>A telomere-to-telomere, gap-free genome of sweet tea (Lithocarpus litseifolius).</title>
        <authorList>
            <person name="Zhou J."/>
        </authorList>
    </citation>
    <scope>NUCLEOTIDE SEQUENCE [LARGE SCALE GENOMIC DNA]</scope>
    <source>
        <strain evidence="2">Zhou-2022a</strain>
        <tissue evidence="2">Leaf</tissue>
    </source>
</reference>
<name>A0AAW2C4T4_9ROSI</name>
<gene>
    <name evidence="2" type="ORF">SO802_026969</name>
</gene>
<protein>
    <recommendedName>
        <fullName evidence="1">ABC transporter domain-containing protein</fullName>
    </recommendedName>
</protein>
<dbReference type="Pfam" id="PF00005">
    <property type="entry name" value="ABC_tran"/>
    <property type="match status" value="1"/>
</dbReference>
<evidence type="ECO:0000259" key="1">
    <source>
        <dbReference type="Pfam" id="PF00005"/>
    </source>
</evidence>
<dbReference type="PANTHER" id="PTHR48040">
    <property type="entry name" value="PLEIOTROPIC DRUG RESISTANCE PROTEIN 1-LIKE ISOFORM X1"/>
    <property type="match status" value="1"/>
</dbReference>
<dbReference type="InterPro" id="IPR003439">
    <property type="entry name" value="ABC_transporter-like_ATP-bd"/>
</dbReference>
<dbReference type="GO" id="GO:0016887">
    <property type="term" value="F:ATP hydrolysis activity"/>
    <property type="evidence" value="ECO:0007669"/>
    <property type="project" value="InterPro"/>
</dbReference>
<keyword evidence="3" id="KW-1185">Reference proteome</keyword>
<dbReference type="AlphaFoldDB" id="A0AAW2C4T4"/>
<accession>A0AAW2C4T4</accession>
<sequence>MELTTIGRSLQPSFQHHASTFDASGDSIIEEDEELELQWAAIERLPTFKRLRTSVFDIDHDSGSGKEFKGKRVTDVTKLGAVFMKVNWCDSQEAKISILKDVNGIIKHSRLTLLVGPPGCGKTTLLLALAGKLDQSLDVAGEISYNGYKIDEFVPQKTSAYISQSDRYLPQMTVRETIDFSACCQGVGSRAGKIPCFVHVVINRVIVHSYPYVFPIFHYTDLMMEVSRRKKEAGIVPDPDIDTYMKAISVEGQKGNLQTEYVLKILGLDTCSDIMVRDALKRGILGGQKKRKTLPLSRSGDVDLVSRDQREGHRRWTTPSATKSRSLESLLGSSELASKDMVAGDNNISWWWSEG</sequence>
<proteinExistence type="predicted"/>
<dbReference type="SUPFAM" id="SSF52540">
    <property type="entry name" value="P-loop containing nucleoside triphosphate hydrolases"/>
    <property type="match status" value="1"/>
</dbReference>
<dbReference type="PANTHER" id="PTHR48040:SF18">
    <property type="entry name" value="PLEIOTROPIC DRUG RESISTANCE PROTEIN 3-LIKE ISOFORM X1"/>
    <property type="match status" value="1"/>
</dbReference>
<dbReference type="GO" id="GO:0005524">
    <property type="term" value="F:ATP binding"/>
    <property type="evidence" value="ECO:0007669"/>
    <property type="project" value="InterPro"/>
</dbReference>